<proteinExistence type="predicted"/>
<accession>A0ABX2V4W6</accession>
<evidence type="ECO:0000313" key="3">
    <source>
        <dbReference type="Proteomes" id="UP000078447"/>
    </source>
</evidence>
<gene>
    <name evidence="2" type="ORF">A3783_15280</name>
</gene>
<dbReference type="RefSeq" id="WP_051523831.1">
    <property type="nucleotide sequence ID" value="NZ_LVVL01000019.1"/>
</dbReference>
<sequence length="307" mass="35697">MSDIFIKHTATTINEYLHVIKQINKPFQENGEELWYRGQGNASWRLSPVGVRNMKPYLNSRGYKIDSQSTTYGDTYVGPSLSNMLSEFKRRSLPFLNERPTNEFEWMFLAQHYHLPTKLLDWTLNPLIALYFALGKSTDKRKSEKNIDNALKEYERNELTDEGVAIFVINPAEINLIFHDIPHPIDIAASPNTWKGYSETSDNQEFGPICVLGNYLEDRIRAQSGNFTLHGSNIWSLDYYEILQQKIQKIFIPYGCIDEIREDLSNLGINESFIYPGLDTLSYEIRKKEELRFSSSYVKEMEVETDF</sequence>
<evidence type="ECO:0000313" key="2">
    <source>
        <dbReference type="EMBL" id="OAN10124.1"/>
    </source>
</evidence>
<reference evidence="2 3" key="1">
    <citation type="submission" date="2016-03" db="EMBL/GenBank/DDBJ databases">
        <authorList>
            <person name="Cho S.-Y."/>
            <person name="Lim S."/>
            <person name="Kim H."/>
            <person name="Soh E.H."/>
            <person name="Moon J.S."/>
        </authorList>
    </citation>
    <scope>NUCLEOTIDE SEQUENCE [LARGE SCALE GENOMIC DNA]</scope>
    <source>
        <strain evidence="2 3">KCTC 3810</strain>
    </source>
</reference>
<dbReference type="EMBL" id="LVVL01000019">
    <property type="protein sequence ID" value="OAN10124.1"/>
    <property type="molecule type" value="Genomic_DNA"/>
</dbReference>
<dbReference type="Proteomes" id="UP000078447">
    <property type="component" value="Unassembled WGS sequence"/>
</dbReference>
<protein>
    <recommendedName>
        <fullName evidence="1">FRG domain-containing protein</fullName>
    </recommendedName>
</protein>
<evidence type="ECO:0000259" key="1">
    <source>
        <dbReference type="SMART" id="SM00901"/>
    </source>
</evidence>
<keyword evidence="3" id="KW-1185">Reference proteome</keyword>
<dbReference type="InterPro" id="IPR014966">
    <property type="entry name" value="FRG-dom"/>
</dbReference>
<name>A0ABX2V4W6_9BACL</name>
<dbReference type="SMART" id="SM00901">
    <property type="entry name" value="FRG"/>
    <property type="match status" value="1"/>
</dbReference>
<feature type="domain" description="FRG" evidence="1">
    <location>
        <begin position="30"/>
        <end position="148"/>
    </location>
</feature>
<dbReference type="Pfam" id="PF08867">
    <property type="entry name" value="FRG"/>
    <property type="match status" value="1"/>
</dbReference>
<comment type="caution">
    <text evidence="2">The sequence shown here is derived from an EMBL/GenBank/DDBJ whole genome shotgun (WGS) entry which is preliminary data.</text>
</comment>
<organism evidence="2 3">
    <name type="scientific">Exiguobacterium undae</name>
    <dbReference type="NCBI Taxonomy" id="169177"/>
    <lineage>
        <taxon>Bacteria</taxon>
        <taxon>Bacillati</taxon>
        <taxon>Bacillota</taxon>
        <taxon>Bacilli</taxon>
        <taxon>Bacillales</taxon>
        <taxon>Bacillales Family XII. Incertae Sedis</taxon>
        <taxon>Exiguobacterium</taxon>
    </lineage>
</organism>